<keyword evidence="2" id="KW-1185">Reference proteome</keyword>
<evidence type="ECO:0000313" key="1">
    <source>
        <dbReference type="EMBL" id="UYP20801.1"/>
    </source>
</evidence>
<reference evidence="1" key="1">
    <citation type="submission" date="2022-10" db="EMBL/GenBank/DDBJ databases">
        <title>Rhodococcus ferula Z13 complete genome.</title>
        <authorList>
            <person name="Long X."/>
            <person name="Zang M."/>
        </authorList>
    </citation>
    <scope>NUCLEOTIDE SEQUENCE</scope>
    <source>
        <strain evidence="1">Z13</strain>
    </source>
</reference>
<sequence length="455" mass="48789">MTSREGGTSGSATPGNQGGSDERKNDRTAGGAAATRKDTPAQQPGSSSASAEPTVDTTKRIDSPKTGTDKADPKKADAAKVDAPESDVTEKAYDPAEDVRLLERAIYEVKRVIVGQDLLVERMLVGVLARGHVLLEGVPGVAKTLAVETFAKVVGGSFSRVQFTPDLVPTDLIGTRIYRQGREEFDTELGPVVANFVLADEINRAPAKVQSALLEVMAERHVTIGGRTFPMPEPFLVMATQNPIENEGVYPLPEAQRDRFLFKVLVDYPTVEEEREIVYRMGVAAPEPKQVLDNEQLLRLQKIAGRVFVHHALVDYVVRVIFATRQPADLGLHDVQGWIAYGASPRATLGIISAARALALVRGRDYVVPQDIVDVIPDVLRHRLVLSYDALADDVSADRIITRILQTVGLPQVAPQANVPVPAGPAPQQPVGPRPPAGAQPPVGAPGPQAGTGPR</sequence>
<accession>A0ACD4DLA0</accession>
<dbReference type="Proteomes" id="UP001156484">
    <property type="component" value="Chromosome"/>
</dbReference>
<organism evidence="1 2">
    <name type="scientific">Rhodococcus sacchari</name>
    <dbReference type="NCBI Taxonomy" id="2962047"/>
    <lineage>
        <taxon>Bacteria</taxon>
        <taxon>Bacillati</taxon>
        <taxon>Actinomycetota</taxon>
        <taxon>Actinomycetes</taxon>
        <taxon>Mycobacteriales</taxon>
        <taxon>Nocardiaceae</taxon>
        <taxon>Rhodococcus</taxon>
    </lineage>
</organism>
<name>A0ACD4DLA0_9NOCA</name>
<evidence type="ECO:0000313" key="2">
    <source>
        <dbReference type="Proteomes" id="UP001156484"/>
    </source>
</evidence>
<protein>
    <submittedName>
        <fullName evidence="1">MoxR family ATPase</fullName>
    </submittedName>
</protein>
<gene>
    <name evidence="1" type="ORF">OED52_09930</name>
</gene>
<dbReference type="EMBL" id="CP107551">
    <property type="protein sequence ID" value="UYP20801.1"/>
    <property type="molecule type" value="Genomic_DNA"/>
</dbReference>
<proteinExistence type="predicted"/>